<dbReference type="SUPFAM" id="SSF56672">
    <property type="entry name" value="DNA/RNA polymerases"/>
    <property type="match status" value="1"/>
</dbReference>
<dbReference type="OrthoDB" id="416454at2759"/>
<keyword evidence="2" id="KW-1185">Reference proteome</keyword>
<evidence type="ECO:0000313" key="2">
    <source>
        <dbReference type="Proteomes" id="UP001152795"/>
    </source>
</evidence>
<sequence>MPPSSATGFLNHPDQSNLPSRPIATNPNEIADFFNTYFASVFTSENLTVQHPNRTDPVLTELKVTELEVETLLNSLDTNKATGSDEIPARLLKETASIITPSICKLFNKSLQQGTVPQDWKLANVVPVYKKGDKEYTENYRPISLLPILSKVLERYIFMNIRQHFSGIIYDHQHGFLQGKSCVTNLLEALDYIGACLDKGGQVDMVYLDMSKAFDRINHKRLTQKLANSGIGGNLLKWFQSYLTDRRQRVTVLRVTSKSLPVCSGVPQGSILGPTLFLLYVNDLLEASTSSRAAMFADDTKIFSAIQSQND</sequence>
<dbReference type="PROSITE" id="PS50878">
    <property type="entry name" value="RT_POL"/>
    <property type="match status" value="1"/>
</dbReference>
<evidence type="ECO:0000313" key="1">
    <source>
        <dbReference type="EMBL" id="CAB4008770.1"/>
    </source>
</evidence>
<dbReference type="CDD" id="cd01650">
    <property type="entry name" value="RT_nLTR_like"/>
    <property type="match status" value="1"/>
</dbReference>
<name>A0A6S7HZ45_PARCT</name>
<protein>
    <submittedName>
        <fullName evidence="1">Uncharacterized protein</fullName>
    </submittedName>
</protein>
<dbReference type="Pfam" id="PF00078">
    <property type="entry name" value="RVT_1"/>
    <property type="match status" value="1"/>
</dbReference>
<dbReference type="EMBL" id="CACRXK020006223">
    <property type="protein sequence ID" value="CAB4008770.1"/>
    <property type="molecule type" value="Genomic_DNA"/>
</dbReference>
<reference evidence="1" key="1">
    <citation type="submission" date="2020-04" db="EMBL/GenBank/DDBJ databases">
        <authorList>
            <person name="Alioto T."/>
            <person name="Alioto T."/>
            <person name="Gomez Garrido J."/>
        </authorList>
    </citation>
    <scope>NUCLEOTIDE SEQUENCE</scope>
    <source>
        <strain evidence="1">A484AB</strain>
    </source>
</reference>
<organism evidence="1 2">
    <name type="scientific">Paramuricea clavata</name>
    <name type="common">Red gorgonian</name>
    <name type="synonym">Violescent sea-whip</name>
    <dbReference type="NCBI Taxonomy" id="317549"/>
    <lineage>
        <taxon>Eukaryota</taxon>
        <taxon>Metazoa</taxon>
        <taxon>Cnidaria</taxon>
        <taxon>Anthozoa</taxon>
        <taxon>Octocorallia</taxon>
        <taxon>Malacalcyonacea</taxon>
        <taxon>Plexauridae</taxon>
        <taxon>Paramuricea</taxon>
    </lineage>
</organism>
<comment type="caution">
    <text evidence="1">The sequence shown here is derived from an EMBL/GenBank/DDBJ whole genome shotgun (WGS) entry which is preliminary data.</text>
</comment>
<feature type="non-terminal residue" evidence="1">
    <location>
        <position position="311"/>
    </location>
</feature>
<dbReference type="AlphaFoldDB" id="A0A6S7HZ45"/>
<dbReference type="InterPro" id="IPR000477">
    <property type="entry name" value="RT_dom"/>
</dbReference>
<proteinExistence type="predicted"/>
<dbReference type="Proteomes" id="UP001152795">
    <property type="component" value="Unassembled WGS sequence"/>
</dbReference>
<gene>
    <name evidence="1" type="ORF">PACLA_8A019392</name>
</gene>
<dbReference type="PANTHER" id="PTHR19446">
    <property type="entry name" value="REVERSE TRANSCRIPTASES"/>
    <property type="match status" value="1"/>
</dbReference>
<dbReference type="InterPro" id="IPR043502">
    <property type="entry name" value="DNA/RNA_pol_sf"/>
</dbReference>
<accession>A0A6S7HZ45</accession>